<dbReference type="InterPro" id="IPR000169">
    <property type="entry name" value="Pept_cys_AS"/>
</dbReference>
<accession>A0AAD9N549</accession>
<dbReference type="InterPro" id="IPR002048">
    <property type="entry name" value="EF_hand_dom"/>
</dbReference>
<feature type="region of interest" description="Disordered" evidence="10">
    <location>
        <begin position="406"/>
        <end position="426"/>
    </location>
</feature>
<feature type="region of interest" description="Disordered" evidence="10">
    <location>
        <begin position="440"/>
        <end position="565"/>
    </location>
</feature>
<dbReference type="Pfam" id="PF00648">
    <property type="entry name" value="Peptidase_C2"/>
    <property type="match status" value="1"/>
</dbReference>
<evidence type="ECO:0000256" key="10">
    <source>
        <dbReference type="SAM" id="MobiDB-lite"/>
    </source>
</evidence>
<dbReference type="PROSITE" id="PS00139">
    <property type="entry name" value="THIOL_PROTEASE_CYS"/>
    <property type="match status" value="1"/>
</dbReference>
<evidence type="ECO:0000256" key="8">
    <source>
        <dbReference type="PIRSR" id="PIRSR622684-1"/>
    </source>
</evidence>
<dbReference type="Gene3D" id="2.60.120.380">
    <property type="match status" value="1"/>
</dbReference>
<dbReference type="InterPro" id="IPR022682">
    <property type="entry name" value="Calpain_domain_III"/>
</dbReference>
<feature type="active site" evidence="8 9">
    <location>
        <position position="950"/>
    </location>
</feature>
<dbReference type="SMART" id="SM00720">
    <property type="entry name" value="calpain_III"/>
    <property type="match status" value="1"/>
</dbReference>
<dbReference type="PANTHER" id="PTHR10183">
    <property type="entry name" value="CALPAIN"/>
    <property type="match status" value="1"/>
</dbReference>
<comment type="similarity">
    <text evidence="1">Belongs to the peptidase C2 family.</text>
</comment>
<dbReference type="GO" id="GO:0005737">
    <property type="term" value="C:cytoplasm"/>
    <property type="evidence" value="ECO:0007669"/>
    <property type="project" value="TreeGrafter"/>
</dbReference>
<evidence type="ECO:0000256" key="6">
    <source>
        <dbReference type="ARBA" id="ARBA00022807"/>
    </source>
</evidence>
<feature type="region of interest" description="Disordered" evidence="10">
    <location>
        <begin position="365"/>
        <end position="392"/>
    </location>
</feature>
<sequence>MPQSIRIIDPPSISPLRKPPGTKQSQIYSDTYVQIIPAEPGHKVYFSTDGDEPDPWHRIHNGQERTFKYKGPFRLLEGPRIVRAMSVSRKDRASSRITTKAFQVIMNPDNTINEDTETESSTLVSVSSLTTDKSEAELEHSSHLLPSSLTPRHAQTLHEKLQQSELQDLLGTDSSSIESELIDLKDVDKYGQDLRRLDSSLNSARCDDILNILDDNYINEMSHQRQTGKLINTADYSRLCPSKDLDTYSDSCSHSSLNYSLDSDGETEINNYFRHSYRSSPNRERWPSPGRSNYTGVHQEPPAFWSTQTPRVKFSDDPGQRYSPGILRNGFSDQELVTDPVSDQGDYRMAKKNIDIDLLDYHGEDRNGSEKLGSSKHISPHTSPSHRKYCKSPHSVKFHDETAIMHNQRKSTRNHSPEMDGRKSPLTDVAYKTGYKFASGYLSDPEGNFNNEKPRSSSYSSSSSSSESEEHESRRISRTGKYEEEKRSWKLKSEKKVEKRNKQKKIHQVKDEKTNDKKKKKERENKEKCKTCDTDETKQVESLFDPDLPIHKKDKKDTDPGGPSTRVLKTKQGGLNFINDSGTQINFWGTPPDEVVKKVKELIPDAKVHKDKEALQEELVISSAVPALPFTPAKTYPMPVNTDLLDSNEDVSVPVLETQLQQEQHSIGGFFRKLFKMDEKKKDKDKNPSNTIREADDSVYENLLKDCLKKKKLWEDPDFKAKDSSVYYNECPVDGDIEWKRPSEICDDPQMFVGGASRFDIKQGVLGNCWLLAAVASLTTNKKLLHQVVPHKQNFSDQYAGVFHFHFWQYGKWIEVVIDDRLPTTDGKLIFMHSEEGNEFWSPLFEKAYAKLCGCYENLSGGLASEAMTDFTGGVTEQFNFREELPDNMFQIMLKANERKSLMGCSIDASPDEMEAELDNGLIKGHAYSITAVKVLDTDDREVELVRVRNPWGNECEWKGAWSDQSEEWQNIPDDVKESIGIQFDHDGEFWMSFRDFSTHFQRMEICHLNPDSLGSDDDSTKWICKTFPGAWKKNINAGGCRNFPKSYQTNPQYRIQITDADDDDEEEIGTIIVGLMQKGRRRLRAEGGGNLTMGYEIFSTDGISSKKALDSDYFKKHKPVATSAYINAREICTRHRLTPGDYCIILTTYEPNEEAEYLLRVFSEKPSDVLEADESTSIIQLQNVSVAHSAPGQTQEAEKQFKKFGGDDEEVEASELQNILNHAFKKDFKFSGFDINLCRSMIAMSDDDCTGKLTLKEFKVLWSELQKCKNVFRKYDKDNSCTLNSFELREALRHCGYTVSNTTFQSIVLRFSDKDGNVNFDDFVSCVIKLRTLYRIFASQTEQDVASFNLSDFIQHTIYS</sequence>
<dbReference type="FunFam" id="3.90.70.10:FF:000001">
    <property type="entry name" value="Calpain-1 catalytic subunit"/>
    <property type="match status" value="1"/>
</dbReference>
<dbReference type="GO" id="GO:0004198">
    <property type="term" value="F:calcium-dependent cysteine-type endopeptidase activity"/>
    <property type="evidence" value="ECO:0007669"/>
    <property type="project" value="InterPro"/>
</dbReference>
<keyword evidence="14" id="KW-1185">Reference proteome</keyword>
<dbReference type="PANTHER" id="PTHR10183:SF433">
    <property type="entry name" value="CALPAIN-A-RELATED"/>
    <property type="match status" value="1"/>
</dbReference>
<feature type="domain" description="EF-hand" evidence="12">
    <location>
        <begin position="1264"/>
        <end position="1299"/>
    </location>
</feature>
<dbReference type="Pfam" id="PF01067">
    <property type="entry name" value="Calpain_III"/>
    <property type="match status" value="1"/>
</dbReference>
<dbReference type="GO" id="GO:0005509">
    <property type="term" value="F:calcium ion binding"/>
    <property type="evidence" value="ECO:0007669"/>
    <property type="project" value="InterPro"/>
</dbReference>
<dbReference type="CDD" id="cd00214">
    <property type="entry name" value="Calpain_III"/>
    <property type="match status" value="1"/>
</dbReference>
<dbReference type="InterPro" id="IPR022683">
    <property type="entry name" value="Calpain_III"/>
</dbReference>
<keyword evidence="6 9" id="KW-0788">Thiol protease</keyword>
<keyword evidence="7" id="KW-0106">Calcium</keyword>
<gene>
    <name evidence="13" type="ORF">LSH36_242g08043</name>
</gene>
<dbReference type="EMBL" id="JAODUP010000242">
    <property type="protein sequence ID" value="KAK2155366.1"/>
    <property type="molecule type" value="Genomic_DNA"/>
</dbReference>
<dbReference type="PROSITE" id="PS50203">
    <property type="entry name" value="CALPAIN_CAT"/>
    <property type="match status" value="1"/>
</dbReference>
<dbReference type="CDD" id="cd16196">
    <property type="entry name" value="EFh_PEF_CalpA_B"/>
    <property type="match status" value="1"/>
</dbReference>
<keyword evidence="3" id="KW-0479">Metal-binding</keyword>
<evidence type="ECO:0000259" key="11">
    <source>
        <dbReference type="PROSITE" id="PS50203"/>
    </source>
</evidence>
<evidence type="ECO:0000256" key="9">
    <source>
        <dbReference type="PROSITE-ProRule" id="PRU00239"/>
    </source>
</evidence>
<feature type="compositionally biased region" description="Basic and acidic residues" evidence="10">
    <location>
        <begin position="471"/>
        <end position="497"/>
    </location>
</feature>
<dbReference type="Gene3D" id="1.10.238.10">
    <property type="entry name" value="EF-hand"/>
    <property type="match status" value="1"/>
</dbReference>
<dbReference type="SUPFAM" id="SSF49758">
    <property type="entry name" value="Calpain large subunit, middle domain (domain III)"/>
    <property type="match status" value="1"/>
</dbReference>
<feature type="domain" description="Calpain catalytic" evidence="11">
    <location>
        <begin position="713"/>
        <end position="1010"/>
    </location>
</feature>
<feature type="compositionally biased region" description="Basic residues" evidence="10">
    <location>
        <begin position="498"/>
        <end position="507"/>
    </location>
</feature>
<evidence type="ECO:0000313" key="13">
    <source>
        <dbReference type="EMBL" id="KAK2155366.1"/>
    </source>
</evidence>
<dbReference type="InterPro" id="IPR022684">
    <property type="entry name" value="Calpain_cysteine_protease"/>
</dbReference>
<dbReference type="InterPro" id="IPR011992">
    <property type="entry name" value="EF-hand-dom_pair"/>
</dbReference>
<evidence type="ECO:0000256" key="5">
    <source>
        <dbReference type="ARBA" id="ARBA00022801"/>
    </source>
</evidence>
<dbReference type="SMART" id="SM00054">
    <property type="entry name" value="EFh"/>
    <property type="match status" value="2"/>
</dbReference>
<feature type="active site" evidence="8 9">
    <location>
        <position position="926"/>
    </location>
</feature>
<comment type="caution">
    <text evidence="13">The sequence shown here is derived from an EMBL/GenBank/DDBJ whole genome shotgun (WGS) entry which is preliminary data.</text>
</comment>
<dbReference type="PROSITE" id="PS50222">
    <property type="entry name" value="EF_HAND_2"/>
    <property type="match status" value="1"/>
</dbReference>
<dbReference type="SUPFAM" id="SSF54001">
    <property type="entry name" value="Cysteine proteinases"/>
    <property type="match status" value="1"/>
</dbReference>
<dbReference type="Gene3D" id="3.90.70.10">
    <property type="entry name" value="Cysteine proteinases"/>
    <property type="match status" value="1"/>
</dbReference>
<dbReference type="InterPro" id="IPR038765">
    <property type="entry name" value="Papain-like_cys_pep_sf"/>
</dbReference>
<evidence type="ECO:0000256" key="2">
    <source>
        <dbReference type="ARBA" id="ARBA00022670"/>
    </source>
</evidence>
<dbReference type="PRINTS" id="PR00704">
    <property type="entry name" value="CALPAIN"/>
</dbReference>
<dbReference type="CDD" id="cd00044">
    <property type="entry name" value="CysPc"/>
    <property type="match status" value="1"/>
</dbReference>
<dbReference type="InterPro" id="IPR001300">
    <property type="entry name" value="Peptidase_C2_calpain_cat"/>
</dbReference>
<keyword evidence="4" id="KW-0677">Repeat</keyword>
<organism evidence="13 14">
    <name type="scientific">Paralvinella palmiformis</name>
    <dbReference type="NCBI Taxonomy" id="53620"/>
    <lineage>
        <taxon>Eukaryota</taxon>
        <taxon>Metazoa</taxon>
        <taxon>Spiralia</taxon>
        <taxon>Lophotrochozoa</taxon>
        <taxon>Annelida</taxon>
        <taxon>Polychaeta</taxon>
        <taxon>Sedentaria</taxon>
        <taxon>Canalipalpata</taxon>
        <taxon>Terebellida</taxon>
        <taxon>Terebelliformia</taxon>
        <taxon>Alvinellidae</taxon>
        <taxon>Paralvinella</taxon>
    </lineage>
</organism>
<feature type="region of interest" description="Disordered" evidence="10">
    <location>
        <begin position="1"/>
        <end position="24"/>
    </location>
</feature>
<dbReference type="SUPFAM" id="SSF47473">
    <property type="entry name" value="EF-hand"/>
    <property type="match status" value="1"/>
</dbReference>
<feature type="compositionally biased region" description="Basic and acidic residues" evidence="10">
    <location>
        <begin position="548"/>
        <end position="559"/>
    </location>
</feature>
<feature type="compositionally biased region" description="Low complexity" evidence="10">
    <location>
        <begin position="1"/>
        <end position="15"/>
    </location>
</feature>
<feature type="compositionally biased region" description="Low complexity" evidence="10">
    <location>
        <begin position="456"/>
        <end position="466"/>
    </location>
</feature>
<evidence type="ECO:0000256" key="7">
    <source>
        <dbReference type="ARBA" id="ARBA00022837"/>
    </source>
</evidence>
<dbReference type="Pfam" id="PF13287">
    <property type="entry name" value="Fn3_assoc"/>
    <property type="match status" value="1"/>
</dbReference>
<reference evidence="13" key="1">
    <citation type="journal article" date="2023" name="Mol. Biol. Evol.">
        <title>Third-Generation Sequencing Reveals the Adaptive Role of the Epigenome in Three Deep-Sea Polychaetes.</title>
        <authorList>
            <person name="Perez M."/>
            <person name="Aroh O."/>
            <person name="Sun Y."/>
            <person name="Lan Y."/>
            <person name="Juniper S.K."/>
            <person name="Young C.R."/>
            <person name="Angers B."/>
            <person name="Qian P.Y."/>
        </authorList>
    </citation>
    <scope>NUCLEOTIDE SEQUENCE</scope>
    <source>
        <strain evidence="13">P08H-3</strain>
    </source>
</reference>
<evidence type="ECO:0000259" key="12">
    <source>
        <dbReference type="PROSITE" id="PS50222"/>
    </source>
</evidence>
<dbReference type="SMART" id="SM00230">
    <property type="entry name" value="CysPc"/>
    <property type="match status" value="1"/>
</dbReference>
<name>A0AAD9N549_9ANNE</name>
<dbReference type="InterPro" id="IPR036213">
    <property type="entry name" value="Calpain_III_sf"/>
</dbReference>
<dbReference type="Proteomes" id="UP001208570">
    <property type="component" value="Unassembled WGS sequence"/>
</dbReference>
<evidence type="ECO:0000313" key="14">
    <source>
        <dbReference type="Proteomes" id="UP001208570"/>
    </source>
</evidence>
<feature type="active site" evidence="8 9">
    <location>
        <position position="769"/>
    </location>
</feature>
<feature type="compositionally biased region" description="Basic and acidic residues" evidence="10">
    <location>
        <begin position="522"/>
        <end position="539"/>
    </location>
</feature>
<feature type="compositionally biased region" description="Basic and acidic residues" evidence="10">
    <location>
        <begin position="415"/>
        <end position="425"/>
    </location>
</feature>
<keyword evidence="2 9" id="KW-0645">Protease</keyword>
<proteinExistence type="inferred from homology"/>
<dbReference type="FunFam" id="2.60.120.380:FF:000001">
    <property type="entry name" value="Calpain-1 catalytic subunit"/>
    <property type="match status" value="1"/>
</dbReference>
<evidence type="ECO:0000256" key="3">
    <source>
        <dbReference type="ARBA" id="ARBA00022723"/>
    </source>
</evidence>
<evidence type="ECO:0000256" key="4">
    <source>
        <dbReference type="ARBA" id="ARBA00022737"/>
    </source>
</evidence>
<evidence type="ECO:0000256" key="1">
    <source>
        <dbReference type="ARBA" id="ARBA00007623"/>
    </source>
</evidence>
<dbReference type="GO" id="GO:0006508">
    <property type="term" value="P:proteolysis"/>
    <property type="evidence" value="ECO:0007669"/>
    <property type="project" value="UniProtKB-KW"/>
</dbReference>
<dbReference type="InterPro" id="IPR026876">
    <property type="entry name" value="Fn3_assoc_repeat"/>
</dbReference>
<protein>
    <submittedName>
        <fullName evidence="13">Uncharacterized protein</fullName>
    </submittedName>
</protein>
<dbReference type="InterPro" id="IPR033883">
    <property type="entry name" value="C2_III"/>
</dbReference>
<keyword evidence="5 9" id="KW-0378">Hydrolase</keyword>